<protein>
    <submittedName>
        <fullName evidence="1">Uncharacterized protein</fullName>
    </submittedName>
</protein>
<dbReference type="AlphaFoldDB" id="A0A4C1XQW5"/>
<name>A0A4C1XQW5_EUMVA</name>
<dbReference type="OrthoDB" id="7459951at2759"/>
<accession>A0A4C1XQW5</accession>
<sequence>MEKEIIDSLSKEAIVKETVIAKEDEGAEKTTPFQPLDLTSKHEVKTALNRFNGRASDPHGIKVDALKLGGEDMHDRIKGLKLLQYADDFCILNRATNPDHATMRGMGSKSDHELLHEMGAQVQYKENRVPHVL</sequence>
<dbReference type="EMBL" id="BGZK01000901">
    <property type="protein sequence ID" value="GBP64559.1"/>
    <property type="molecule type" value="Genomic_DNA"/>
</dbReference>
<proteinExistence type="predicted"/>
<evidence type="ECO:0000313" key="1">
    <source>
        <dbReference type="EMBL" id="GBP64559.1"/>
    </source>
</evidence>
<reference evidence="1 2" key="1">
    <citation type="journal article" date="2019" name="Commun. Biol.">
        <title>The bagworm genome reveals a unique fibroin gene that provides high tensile strength.</title>
        <authorList>
            <person name="Kono N."/>
            <person name="Nakamura H."/>
            <person name="Ohtoshi R."/>
            <person name="Tomita M."/>
            <person name="Numata K."/>
            <person name="Arakawa K."/>
        </authorList>
    </citation>
    <scope>NUCLEOTIDE SEQUENCE [LARGE SCALE GENOMIC DNA]</scope>
</reference>
<organism evidence="1 2">
    <name type="scientific">Eumeta variegata</name>
    <name type="common">Bagworm moth</name>
    <name type="synonym">Eumeta japonica</name>
    <dbReference type="NCBI Taxonomy" id="151549"/>
    <lineage>
        <taxon>Eukaryota</taxon>
        <taxon>Metazoa</taxon>
        <taxon>Ecdysozoa</taxon>
        <taxon>Arthropoda</taxon>
        <taxon>Hexapoda</taxon>
        <taxon>Insecta</taxon>
        <taxon>Pterygota</taxon>
        <taxon>Neoptera</taxon>
        <taxon>Endopterygota</taxon>
        <taxon>Lepidoptera</taxon>
        <taxon>Glossata</taxon>
        <taxon>Ditrysia</taxon>
        <taxon>Tineoidea</taxon>
        <taxon>Psychidae</taxon>
        <taxon>Oiketicinae</taxon>
        <taxon>Eumeta</taxon>
    </lineage>
</organism>
<dbReference type="Proteomes" id="UP000299102">
    <property type="component" value="Unassembled WGS sequence"/>
</dbReference>
<gene>
    <name evidence="1" type="ORF">EVAR_89605_1</name>
</gene>
<comment type="caution">
    <text evidence="1">The sequence shown here is derived from an EMBL/GenBank/DDBJ whole genome shotgun (WGS) entry which is preliminary data.</text>
</comment>
<evidence type="ECO:0000313" key="2">
    <source>
        <dbReference type="Proteomes" id="UP000299102"/>
    </source>
</evidence>
<keyword evidence="2" id="KW-1185">Reference proteome</keyword>